<proteinExistence type="predicted"/>
<dbReference type="AlphaFoldDB" id="A0A371FAY0"/>
<organism evidence="2 3">
    <name type="scientific">Mucuna pruriens</name>
    <name type="common">Velvet bean</name>
    <name type="synonym">Dolichos pruriens</name>
    <dbReference type="NCBI Taxonomy" id="157652"/>
    <lineage>
        <taxon>Eukaryota</taxon>
        <taxon>Viridiplantae</taxon>
        <taxon>Streptophyta</taxon>
        <taxon>Embryophyta</taxon>
        <taxon>Tracheophyta</taxon>
        <taxon>Spermatophyta</taxon>
        <taxon>Magnoliopsida</taxon>
        <taxon>eudicotyledons</taxon>
        <taxon>Gunneridae</taxon>
        <taxon>Pentapetalae</taxon>
        <taxon>rosids</taxon>
        <taxon>fabids</taxon>
        <taxon>Fabales</taxon>
        <taxon>Fabaceae</taxon>
        <taxon>Papilionoideae</taxon>
        <taxon>50 kb inversion clade</taxon>
        <taxon>NPAAA clade</taxon>
        <taxon>indigoferoid/millettioid clade</taxon>
        <taxon>Phaseoleae</taxon>
        <taxon>Mucuna</taxon>
    </lineage>
</organism>
<dbReference type="InterPro" id="IPR043502">
    <property type="entry name" value="DNA/RNA_pol_sf"/>
</dbReference>
<comment type="caution">
    <text evidence="2">The sequence shown here is derived from an EMBL/GenBank/DDBJ whole genome shotgun (WGS) entry which is preliminary data.</text>
</comment>
<feature type="region of interest" description="Disordered" evidence="1">
    <location>
        <begin position="50"/>
        <end position="76"/>
    </location>
</feature>
<dbReference type="PANTHER" id="PTHR24559">
    <property type="entry name" value="TRANSPOSON TY3-I GAG-POL POLYPROTEIN"/>
    <property type="match status" value="1"/>
</dbReference>
<dbReference type="InterPro" id="IPR053134">
    <property type="entry name" value="RNA-dir_DNA_polymerase"/>
</dbReference>
<accession>A0A371FAY0</accession>
<keyword evidence="3" id="KW-1185">Reference proteome</keyword>
<dbReference type="SUPFAM" id="SSF56672">
    <property type="entry name" value="DNA/RNA polymerases"/>
    <property type="match status" value="1"/>
</dbReference>
<evidence type="ECO:0000313" key="3">
    <source>
        <dbReference type="Proteomes" id="UP000257109"/>
    </source>
</evidence>
<reference evidence="2" key="1">
    <citation type="submission" date="2018-05" db="EMBL/GenBank/DDBJ databases">
        <title>Draft genome of Mucuna pruriens seed.</title>
        <authorList>
            <person name="Nnadi N.E."/>
            <person name="Vos R."/>
            <person name="Hasami M.H."/>
            <person name="Devisetty U.K."/>
            <person name="Aguiy J.C."/>
        </authorList>
    </citation>
    <scope>NUCLEOTIDE SEQUENCE [LARGE SCALE GENOMIC DNA]</scope>
    <source>
        <strain evidence="2">JCA_2017</strain>
    </source>
</reference>
<sequence>MTVPKKDRKPKDNFSLPHIDMLVGNTAQHSFYSFMDGFSGYNQIWKALEDKEKPPSSPPRELSTTRSCRSDSRTPE</sequence>
<evidence type="ECO:0000313" key="2">
    <source>
        <dbReference type="EMBL" id="RDX75452.1"/>
    </source>
</evidence>
<protein>
    <recommendedName>
        <fullName evidence="4">Reverse transcriptase domain-containing protein</fullName>
    </recommendedName>
</protein>
<dbReference type="Proteomes" id="UP000257109">
    <property type="component" value="Unassembled WGS sequence"/>
</dbReference>
<dbReference type="Gene3D" id="3.30.70.270">
    <property type="match status" value="1"/>
</dbReference>
<feature type="non-terminal residue" evidence="2">
    <location>
        <position position="1"/>
    </location>
</feature>
<dbReference type="InterPro" id="IPR043128">
    <property type="entry name" value="Rev_trsase/Diguanyl_cyclase"/>
</dbReference>
<evidence type="ECO:0000256" key="1">
    <source>
        <dbReference type="SAM" id="MobiDB-lite"/>
    </source>
</evidence>
<dbReference type="EMBL" id="QJKJ01009836">
    <property type="protein sequence ID" value="RDX75452.1"/>
    <property type="molecule type" value="Genomic_DNA"/>
</dbReference>
<evidence type="ECO:0008006" key="4">
    <source>
        <dbReference type="Google" id="ProtNLM"/>
    </source>
</evidence>
<dbReference type="PANTHER" id="PTHR24559:SF457">
    <property type="entry name" value="RNA-DIRECTED DNA POLYMERASE HOMOLOG"/>
    <property type="match status" value="1"/>
</dbReference>
<gene>
    <name evidence="2" type="ORF">CR513_44661</name>
</gene>
<name>A0A371FAY0_MUCPR</name>